<dbReference type="Gene3D" id="1.10.10.10">
    <property type="entry name" value="Winged helix-like DNA-binding domain superfamily/Winged helix DNA-binding domain"/>
    <property type="match status" value="1"/>
</dbReference>
<dbReference type="NCBIfam" id="NF003995">
    <property type="entry name" value="PRK05472.2-4"/>
    <property type="match status" value="1"/>
</dbReference>
<dbReference type="InterPro" id="IPR036390">
    <property type="entry name" value="WH_DNA-bd_sf"/>
</dbReference>
<dbReference type="EMBL" id="CASHTH010000534">
    <property type="protein sequence ID" value="CAI8003667.1"/>
    <property type="molecule type" value="Genomic_DNA"/>
</dbReference>
<protein>
    <submittedName>
        <fullName evidence="8">Redox-sensing transcriptional repressor Rex</fullName>
    </submittedName>
</protein>
<dbReference type="AlphaFoldDB" id="A0AA35W1X7"/>
<dbReference type="GO" id="GO:0045892">
    <property type="term" value="P:negative regulation of DNA-templated transcription"/>
    <property type="evidence" value="ECO:0007669"/>
    <property type="project" value="InterPro"/>
</dbReference>
<dbReference type="GO" id="GO:0051775">
    <property type="term" value="P:response to redox state"/>
    <property type="evidence" value="ECO:0007669"/>
    <property type="project" value="InterPro"/>
</dbReference>
<dbReference type="InterPro" id="IPR022876">
    <property type="entry name" value="Tscrpt_rep_Rex"/>
</dbReference>
<dbReference type="InterPro" id="IPR036388">
    <property type="entry name" value="WH-like_DNA-bd_sf"/>
</dbReference>
<gene>
    <name evidence="8" type="ORF">GBAR_LOCUS3729</name>
</gene>
<sequence>MDLSQVSDVVILRLPMYVRALSQLLDAGSEVVDSKTLGRLIRIAPAQVRKDLSYLGKFGKQGQGYSVPYLRDELRRILGLDRRWTACLVGVGNLGQAIIDYPGFVPGGFSIVAAFDSDPELVGKSIGGIPVRPMSELDGTVEASEITIGIVAVPASQAQSVIDRLVDAGVQGILNYAPVAPHVPERVILRNIDPVLSLQSMTYYLLQGSRPD</sequence>
<dbReference type="NCBIfam" id="NF003989">
    <property type="entry name" value="PRK05472.1-3"/>
    <property type="match status" value="1"/>
</dbReference>
<accession>A0AA35W1X7</accession>
<proteinExistence type="inferred from homology"/>
<keyword evidence="5" id="KW-0238">DNA-binding</keyword>
<dbReference type="InterPro" id="IPR009718">
    <property type="entry name" value="Rex_DNA-bd_C_dom"/>
</dbReference>
<keyword evidence="1" id="KW-0963">Cytoplasm</keyword>
<dbReference type="Gene3D" id="3.40.50.720">
    <property type="entry name" value="NAD(P)-binding Rossmann-like Domain"/>
    <property type="match status" value="1"/>
</dbReference>
<evidence type="ECO:0000256" key="1">
    <source>
        <dbReference type="ARBA" id="ARBA00022490"/>
    </source>
</evidence>
<evidence type="ECO:0000256" key="3">
    <source>
        <dbReference type="ARBA" id="ARBA00023015"/>
    </source>
</evidence>
<keyword evidence="2" id="KW-0678">Repressor</keyword>
<dbReference type="InterPro" id="IPR003781">
    <property type="entry name" value="CoA-bd"/>
</dbReference>
<dbReference type="NCBIfam" id="NF003993">
    <property type="entry name" value="PRK05472.2-2"/>
    <property type="match status" value="1"/>
</dbReference>
<dbReference type="SUPFAM" id="SSF46785">
    <property type="entry name" value="Winged helix' DNA-binding domain"/>
    <property type="match status" value="1"/>
</dbReference>
<keyword evidence="4" id="KW-0520">NAD</keyword>
<dbReference type="GO" id="GO:0003677">
    <property type="term" value="F:DNA binding"/>
    <property type="evidence" value="ECO:0007669"/>
    <property type="project" value="UniProtKB-KW"/>
</dbReference>
<dbReference type="Pfam" id="PF06971">
    <property type="entry name" value="Put_DNA-bind_N"/>
    <property type="match status" value="1"/>
</dbReference>
<keyword evidence="6" id="KW-0804">Transcription</keyword>
<dbReference type="NCBIfam" id="NF003996">
    <property type="entry name" value="PRK05472.2-5"/>
    <property type="match status" value="1"/>
</dbReference>
<evidence type="ECO:0000256" key="6">
    <source>
        <dbReference type="ARBA" id="ARBA00023163"/>
    </source>
</evidence>
<dbReference type="PANTHER" id="PTHR35786:SF1">
    <property type="entry name" value="REDOX-SENSING TRANSCRIPTIONAL REPRESSOR REX 1"/>
    <property type="match status" value="1"/>
</dbReference>
<reference evidence="8" key="1">
    <citation type="submission" date="2023-03" db="EMBL/GenBank/DDBJ databases">
        <authorList>
            <person name="Steffen K."/>
            <person name="Cardenas P."/>
        </authorList>
    </citation>
    <scope>NUCLEOTIDE SEQUENCE</scope>
</reference>
<evidence type="ECO:0000256" key="2">
    <source>
        <dbReference type="ARBA" id="ARBA00022491"/>
    </source>
</evidence>
<dbReference type="InterPro" id="IPR058236">
    <property type="entry name" value="Rex_actinobacterial-type"/>
</dbReference>
<dbReference type="NCBIfam" id="NF003994">
    <property type="entry name" value="PRK05472.2-3"/>
    <property type="match status" value="1"/>
</dbReference>
<evidence type="ECO:0000256" key="4">
    <source>
        <dbReference type="ARBA" id="ARBA00023027"/>
    </source>
</evidence>
<dbReference type="HAMAP" id="MF_01131">
    <property type="entry name" value="Rex"/>
    <property type="match status" value="1"/>
</dbReference>
<name>A0AA35W1X7_GEOBA</name>
<organism evidence="8 9">
    <name type="scientific">Geodia barretti</name>
    <name type="common">Barrett's horny sponge</name>
    <dbReference type="NCBI Taxonomy" id="519541"/>
    <lineage>
        <taxon>Eukaryota</taxon>
        <taxon>Metazoa</taxon>
        <taxon>Porifera</taxon>
        <taxon>Demospongiae</taxon>
        <taxon>Heteroscleromorpha</taxon>
        <taxon>Tetractinellida</taxon>
        <taxon>Astrophorina</taxon>
        <taxon>Geodiidae</taxon>
        <taxon>Geodia</taxon>
    </lineage>
</organism>
<dbReference type="PANTHER" id="PTHR35786">
    <property type="entry name" value="REDOX-SENSING TRANSCRIPTIONAL REPRESSOR REX"/>
    <property type="match status" value="1"/>
</dbReference>
<evidence type="ECO:0000313" key="8">
    <source>
        <dbReference type="EMBL" id="CAI8003667.1"/>
    </source>
</evidence>
<feature type="domain" description="CoA-binding" evidence="7">
    <location>
        <begin position="79"/>
        <end position="180"/>
    </location>
</feature>
<dbReference type="Proteomes" id="UP001174909">
    <property type="component" value="Unassembled WGS sequence"/>
</dbReference>
<evidence type="ECO:0000259" key="7">
    <source>
        <dbReference type="SMART" id="SM00881"/>
    </source>
</evidence>
<keyword evidence="9" id="KW-1185">Reference proteome</keyword>
<dbReference type="Pfam" id="PF02629">
    <property type="entry name" value="CoA_binding"/>
    <property type="match status" value="1"/>
</dbReference>
<comment type="caution">
    <text evidence="8">The sequence shown here is derived from an EMBL/GenBank/DDBJ whole genome shotgun (WGS) entry which is preliminary data.</text>
</comment>
<dbReference type="SUPFAM" id="SSF51735">
    <property type="entry name" value="NAD(P)-binding Rossmann-fold domains"/>
    <property type="match status" value="1"/>
</dbReference>
<dbReference type="SMART" id="SM00881">
    <property type="entry name" value="CoA_binding"/>
    <property type="match status" value="1"/>
</dbReference>
<keyword evidence="3" id="KW-0805">Transcription regulation</keyword>
<dbReference type="InterPro" id="IPR036291">
    <property type="entry name" value="NAD(P)-bd_dom_sf"/>
</dbReference>
<evidence type="ECO:0000313" key="9">
    <source>
        <dbReference type="Proteomes" id="UP001174909"/>
    </source>
</evidence>
<evidence type="ECO:0000256" key="5">
    <source>
        <dbReference type="ARBA" id="ARBA00023125"/>
    </source>
</evidence>